<evidence type="ECO:0000313" key="4">
    <source>
        <dbReference type="Proteomes" id="UP000596660"/>
    </source>
</evidence>
<evidence type="ECO:0000256" key="2">
    <source>
        <dbReference type="SAM" id="Phobius"/>
    </source>
</evidence>
<feature type="region of interest" description="Disordered" evidence="1">
    <location>
        <begin position="105"/>
        <end position="128"/>
    </location>
</feature>
<proteinExistence type="predicted"/>
<evidence type="ECO:0008006" key="5">
    <source>
        <dbReference type="Google" id="ProtNLM"/>
    </source>
</evidence>
<dbReference type="Gramene" id="AUR62036944-RA">
    <property type="protein sequence ID" value="AUR62036944-RA:cds"/>
    <property type="gene ID" value="AUR62036944"/>
</dbReference>
<keyword evidence="4" id="KW-1185">Reference proteome</keyword>
<sequence>MGHPNKPKQILGSSKLVALNILESVAALAYLCAKYTSRASKRLVQKAVKPRNKRVLGRGGAEKDFGEESFGEGGVWRRSILMGDKCEPLDFSGVIYYDSNGNKLPEPPMKSPRASPFIGHGYPTAENY</sequence>
<dbReference type="AlphaFoldDB" id="A0A803MXL4"/>
<evidence type="ECO:0000256" key="1">
    <source>
        <dbReference type="SAM" id="MobiDB-lite"/>
    </source>
</evidence>
<protein>
    <recommendedName>
        <fullName evidence="5">Transmembrane protein</fullName>
    </recommendedName>
</protein>
<keyword evidence="2" id="KW-0812">Transmembrane</keyword>
<evidence type="ECO:0000313" key="3">
    <source>
        <dbReference type="EnsemblPlants" id="AUR62036944-RA:cds"/>
    </source>
</evidence>
<dbReference type="EnsemblPlants" id="AUR62036944-RA">
    <property type="protein sequence ID" value="AUR62036944-RA:cds"/>
    <property type="gene ID" value="AUR62036944"/>
</dbReference>
<keyword evidence="2" id="KW-1133">Transmembrane helix</keyword>
<reference evidence="3" key="1">
    <citation type="journal article" date="2017" name="Nature">
        <title>The genome of Chenopodium quinoa.</title>
        <authorList>
            <person name="Jarvis D.E."/>
            <person name="Ho Y.S."/>
            <person name="Lightfoot D.J."/>
            <person name="Schmoeckel S.M."/>
            <person name="Li B."/>
            <person name="Borm T.J.A."/>
            <person name="Ohyanagi H."/>
            <person name="Mineta K."/>
            <person name="Michell C.T."/>
            <person name="Saber N."/>
            <person name="Kharbatia N.M."/>
            <person name="Rupper R.R."/>
            <person name="Sharp A.R."/>
            <person name="Dally N."/>
            <person name="Boughton B.A."/>
            <person name="Woo Y.H."/>
            <person name="Gao G."/>
            <person name="Schijlen E.G.W.M."/>
            <person name="Guo X."/>
            <person name="Momin A.A."/>
            <person name="Negrao S."/>
            <person name="Al-Babili S."/>
            <person name="Gehring C."/>
            <person name="Roessner U."/>
            <person name="Jung C."/>
            <person name="Murphy K."/>
            <person name="Arold S.T."/>
            <person name="Gojobori T."/>
            <person name="van der Linden C.G."/>
            <person name="van Loo E.N."/>
            <person name="Jellen E.N."/>
            <person name="Maughan P.J."/>
            <person name="Tester M."/>
        </authorList>
    </citation>
    <scope>NUCLEOTIDE SEQUENCE [LARGE SCALE GENOMIC DNA]</scope>
    <source>
        <strain evidence="3">cv. PI 614886</strain>
    </source>
</reference>
<dbReference type="Proteomes" id="UP000596660">
    <property type="component" value="Unplaced"/>
</dbReference>
<keyword evidence="2" id="KW-0472">Membrane</keyword>
<accession>A0A803MXL4</accession>
<name>A0A803MXL4_CHEQI</name>
<organism evidence="3 4">
    <name type="scientific">Chenopodium quinoa</name>
    <name type="common">Quinoa</name>
    <dbReference type="NCBI Taxonomy" id="63459"/>
    <lineage>
        <taxon>Eukaryota</taxon>
        <taxon>Viridiplantae</taxon>
        <taxon>Streptophyta</taxon>
        <taxon>Embryophyta</taxon>
        <taxon>Tracheophyta</taxon>
        <taxon>Spermatophyta</taxon>
        <taxon>Magnoliopsida</taxon>
        <taxon>eudicotyledons</taxon>
        <taxon>Gunneridae</taxon>
        <taxon>Pentapetalae</taxon>
        <taxon>Caryophyllales</taxon>
        <taxon>Chenopodiaceae</taxon>
        <taxon>Chenopodioideae</taxon>
        <taxon>Atripliceae</taxon>
        <taxon>Chenopodium</taxon>
    </lineage>
</organism>
<reference evidence="3" key="2">
    <citation type="submission" date="2021-03" db="UniProtKB">
        <authorList>
            <consortium name="EnsemblPlants"/>
        </authorList>
    </citation>
    <scope>IDENTIFICATION</scope>
</reference>
<dbReference type="PANTHER" id="PTHR33237:SF46">
    <property type="entry name" value="OS01G0606100 PROTEIN"/>
    <property type="match status" value="1"/>
</dbReference>
<feature type="transmembrane region" description="Helical" evidence="2">
    <location>
        <begin position="16"/>
        <end position="33"/>
    </location>
</feature>
<dbReference type="PANTHER" id="PTHR33237">
    <property type="entry name" value="F2P16.13 PROTEIN-RELATED"/>
    <property type="match status" value="1"/>
</dbReference>